<dbReference type="AlphaFoldDB" id="X0VAW6"/>
<feature type="non-terminal residue" evidence="1">
    <location>
        <position position="1"/>
    </location>
</feature>
<feature type="non-terminal residue" evidence="1">
    <location>
        <position position="256"/>
    </location>
</feature>
<sequence length="256" mass="26995">NESNKIYATIILDISTPTIPGLDTITSPTNISPQILSGTKEVNSSILINGTEVISLNSSTDWSYSYNLSEGANNISITSRDAASNESLSITANIILDAISPMVPTINSIISPTNISTQILSGTKEADTSILINGAEVIPINSETTWSYSLHLTEGTNSIFITSCDTAGNESSSVSTTIVLDISTPEIPTLNNVTSPTNISPQILSGTKETNTSIWINGVEVVPLNSSTDWSYSYNLSEGANNISITSRDAAGNKSL</sequence>
<evidence type="ECO:0008006" key="2">
    <source>
        <dbReference type="Google" id="ProtNLM"/>
    </source>
</evidence>
<dbReference type="InterPro" id="IPR013783">
    <property type="entry name" value="Ig-like_fold"/>
</dbReference>
<dbReference type="Gene3D" id="2.60.40.10">
    <property type="entry name" value="Immunoglobulins"/>
    <property type="match status" value="3"/>
</dbReference>
<comment type="caution">
    <text evidence="1">The sequence shown here is derived from an EMBL/GenBank/DDBJ whole genome shotgun (WGS) entry which is preliminary data.</text>
</comment>
<evidence type="ECO:0000313" key="1">
    <source>
        <dbReference type="EMBL" id="GAG15410.1"/>
    </source>
</evidence>
<gene>
    <name evidence="1" type="ORF">S01H1_57871</name>
</gene>
<organism evidence="1">
    <name type="scientific">marine sediment metagenome</name>
    <dbReference type="NCBI Taxonomy" id="412755"/>
    <lineage>
        <taxon>unclassified sequences</taxon>
        <taxon>metagenomes</taxon>
        <taxon>ecological metagenomes</taxon>
    </lineage>
</organism>
<dbReference type="EMBL" id="BARS01037770">
    <property type="protein sequence ID" value="GAG15410.1"/>
    <property type="molecule type" value="Genomic_DNA"/>
</dbReference>
<name>X0VAW6_9ZZZZ</name>
<proteinExistence type="predicted"/>
<reference evidence="1" key="1">
    <citation type="journal article" date="2014" name="Front. Microbiol.">
        <title>High frequency of phylogenetically diverse reductive dehalogenase-homologous genes in deep subseafloor sedimentary metagenomes.</title>
        <authorList>
            <person name="Kawai M."/>
            <person name="Futagami T."/>
            <person name="Toyoda A."/>
            <person name="Takaki Y."/>
            <person name="Nishi S."/>
            <person name="Hori S."/>
            <person name="Arai W."/>
            <person name="Tsubouchi T."/>
            <person name="Morono Y."/>
            <person name="Uchiyama I."/>
            <person name="Ito T."/>
            <person name="Fujiyama A."/>
            <person name="Inagaki F."/>
            <person name="Takami H."/>
        </authorList>
    </citation>
    <scope>NUCLEOTIDE SEQUENCE</scope>
    <source>
        <strain evidence="1">Expedition CK06-06</strain>
    </source>
</reference>
<accession>X0VAW6</accession>
<protein>
    <recommendedName>
        <fullName evidence="2">Bacterial Ig-like domain-containing protein</fullName>
    </recommendedName>
</protein>